<dbReference type="InterPro" id="IPR029033">
    <property type="entry name" value="His_PPase_superfam"/>
</dbReference>
<organism evidence="3 4">
    <name type="scientific">Amycolatopsis cihanbeyliensis</name>
    <dbReference type="NCBI Taxonomy" id="1128664"/>
    <lineage>
        <taxon>Bacteria</taxon>
        <taxon>Bacillati</taxon>
        <taxon>Actinomycetota</taxon>
        <taxon>Actinomycetes</taxon>
        <taxon>Pseudonocardiales</taxon>
        <taxon>Pseudonocardiaceae</taxon>
        <taxon>Amycolatopsis</taxon>
    </lineage>
</organism>
<dbReference type="RefSeq" id="WP_142000217.1">
    <property type="nucleotide sequence ID" value="NZ_VFML01000001.1"/>
</dbReference>
<name>A0A542DN88_AMYCI</name>
<proteinExistence type="predicted"/>
<accession>A0A542DN88</accession>
<evidence type="ECO:0000313" key="3">
    <source>
        <dbReference type="EMBL" id="TQJ04558.1"/>
    </source>
</evidence>
<dbReference type="InterPro" id="IPR050275">
    <property type="entry name" value="PGM_Phosphatase"/>
</dbReference>
<sequence length="207" mass="22228">MSTHLFLVRHGETEWHAENRYAGTSEVALTATGVAQAESLARFLAALPAGRGPGALYCSPQRRALHTARPAARALGLRPVEVADLREVHFGAAEGHTLNEVERELVDEFRADPVRGAFPGSEPPERAAKRGAAALRAIAEAESGAGPVLVVAHNTLLRLTLCELVGIPLRAYRTVFPRVDNCALTELAIDGENTAIRRFNQPTGGRE</sequence>
<dbReference type="GO" id="GO:0005737">
    <property type="term" value="C:cytoplasm"/>
    <property type="evidence" value="ECO:0007669"/>
    <property type="project" value="TreeGrafter"/>
</dbReference>
<keyword evidence="4" id="KW-1185">Reference proteome</keyword>
<reference evidence="3 4" key="1">
    <citation type="submission" date="2019-06" db="EMBL/GenBank/DDBJ databases">
        <title>Sequencing the genomes of 1000 actinobacteria strains.</title>
        <authorList>
            <person name="Klenk H.-P."/>
        </authorList>
    </citation>
    <scope>NUCLEOTIDE SEQUENCE [LARGE SCALE GENOMIC DNA]</scope>
    <source>
        <strain evidence="3 4">DSM 45679</strain>
    </source>
</reference>
<protein>
    <submittedName>
        <fullName evidence="3">Putative phosphoglycerate mutase</fullName>
    </submittedName>
</protein>
<feature type="active site" description="Tele-phosphohistidine intermediate" evidence="1">
    <location>
        <position position="10"/>
    </location>
</feature>
<evidence type="ECO:0000256" key="2">
    <source>
        <dbReference type="PIRSR" id="PIRSR613078-2"/>
    </source>
</evidence>
<comment type="caution">
    <text evidence="3">The sequence shown here is derived from an EMBL/GenBank/DDBJ whole genome shotgun (WGS) entry which is preliminary data.</text>
</comment>
<evidence type="ECO:0000313" key="4">
    <source>
        <dbReference type="Proteomes" id="UP000320876"/>
    </source>
</evidence>
<dbReference type="SMART" id="SM00855">
    <property type="entry name" value="PGAM"/>
    <property type="match status" value="1"/>
</dbReference>
<dbReference type="PANTHER" id="PTHR48100">
    <property type="entry name" value="BROAD-SPECIFICITY PHOSPHATASE YOR283W-RELATED"/>
    <property type="match status" value="1"/>
</dbReference>
<evidence type="ECO:0000256" key="1">
    <source>
        <dbReference type="PIRSR" id="PIRSR613078-1"/>
    </source>
</evidence>
<dbReference type="InterPro" id="IPR013078">
    <property type="entry name" value="His_Pase_superF_clade-1"/>
</dbReference>
<dbReference type="SUPFAM" id="SSF53254">
    <property type="entry name" value="Phosphoglycerate mutase-like"/>
    <property type="match status" value="1"/>
</dbReference>
<feature type="binding site" evidence="2">
    <location>
        <position position="63"/>
    </location>
    <ligand>
        <name>substrate</name>
    </ligand>
</feature>
<dbReference type="OrthoDB" id="9793115at2"/>
<dbReference type="Proteomes" id="UP000320876">
    <property type="component" value="Unassembled WGS sequence"/>
</dbReference>
<feature type="active site" description="Proton donor/acceptor" evidence="1">
    <location>
        <position position="87"/>
    </location>
</feature>
<dbReference type="Pfam" id="PF00300">
    <property type="entry name" value="His_Phos_1"/>
    <property type="match status" value="1"/>
</dbReference>
<dbReference type="GO" id="GO:0016791">
    <property type="term" value="F:phosphatase activity"/>
    <property type="evidence" value="ECO:0007669"/>
    <property type="project" value="TreeGrafter"/>
</dbReference>
<dbReference type="PANTHER" id="PTHR48100:SF1">
    <property type="entry name" value="HISTIDINE PHOSPHATASE FAMILY PROTEIN-RELATED"/>
    <property type="match status" value="1"/>
</dbReference>
<dbReference type="CDD" id="cd07067">
    <property type="entry name" value="HP_PGM_like"/>
    <property type="match status" value="1"/>
</dbReference>
<dbReference type="Gene3D" id="3.40.50.1240">
    <property type="entry name" value="Phosphoglycerate mutase-like"/>
    <property type="match status" value="1"/>
</dbReference>
<dbReference type="EMBL" id="VFML01000001">
    <property type="protein sequence ID" value="TQJ04558.1"/>
    <property type="molecule type" value="Genomic_DNA"/>
</dbReference>
<dbReference type="AlphaFoldDB" id="A0A542DN88"/>
<gene>
    <name evidence="3" type="ORF">FB471_4357</name>
</gene>